<dbReference type="EMBL" id="JBCITK010000001">
    <property type="protein sequence ID" value="MEN0643350.1"/>
    <property type="molecule type" value="Genomic_DNA"/>
</dbReference>
<evidence type="ECO:0000313" key="6">
    <source>
        <dbReference type="EMBL" id="MEN0643350.1"/>
    </source>
</evidence>
<dbReference type="Pfam" id="PF00239">
    <property type="entry name" value="Resolvase"/>
    <property type="match status" value="1"/>
</dbReference>
<dbReference type="Proteomes" id="UP001418796">
    <property type="component" value="Unassembled WGS sequence"/>
</dbReference>
<keyword evidence="3" id="KW-0175">Coiled coil</keyword>
<dbReference type="Gene3D" id="3.90.1750.20">
    <property type="entry name" value="Putative Large Serine Recombinase, Chain B, Domain 2"/>
    <property type="match status" value="1"/>
</dbReference>
<dbReference type="Pfam" id="PF13408">
    <property type="entry name" value="Zn_ribbon_recom"/>
    <property type="match status" value="1"/>
</dbReference>
<evidence type="ECO:0000256" key="3">
    <source>
        <dbReference type="SAM" id="Coils"/>
    </source>
</evidence>
<organism evidence="6 7">
    <name type="scientific">Alkalicoccobacillus gibsonii</name>
    <dbReference type="NCBI Taxonomy" id="79881"/>
    <lineage>
        <taxon>Bacteria</taxon>
        <taxon>Bacillati</taxon>
        <taxon>Bacillota</taxon>
        <taxon>Bacilli</taxon>
        <taxon>Bacillales</taxon>
        <taxon>Bacillaceae</taxon>
        <taxon>Alkalicoccobacillus</taxon>
    </lineage>
</organism>
<keyword evidence="7" id="KW-1185">Reference proteome</keyword>
<dbReference type="InterPro" id="IPR036162">
    <property type="entry name" value="Resolvase-like_N_sf"/>
</dbReference>
<dbReference type="PANTHER" id="PTHR30461:SF2">
    <property type="entry name" value="SERINE RECOMBINASE PINE-RELATED"/>
    <property type="match status" value="1"/>
</dbReference>
<dbReference type="RefSeq" id="WP_343130289.1">
    <property type="nucleotide sequence ID" value="NZ_JBCITK010000001.1"/>
</dbReference>
<feature type="region of interest" description="Disordered" evidence="4">
    <location>
        <begin position="277"/>
        <end position="306"/>
    </location>
</feature>
<feature type="coiled-coil region" evidence="3">
    <location>
        <begin position="405"/>
        <end position="432"/>
    </location>
</feature>
<dbReference type="PANTHER" id="PTHR30461">
    <property type="entry name" value="DNA-INVERTASE FROM LAMBDOID PROPHAGE"/>
    <property type="match status" value="1"/>
</dbReference>
<dbReference type="Gene3D" id="3.40.50.1390">
    <property type="entry name" value="Resolvase, N-terminal catalytic domain"/>
    <property type="match status" value="1"/>
</dbReference>
<evidence type="ECO:0000256" key="1">
    <source>
        <dbReference type="ARBA" id="ARBA00023125"/>
    </source>
</evidence>
<name>A0ABU9VI57_9BACI</name>
<reference evidence="6 7" key="1">
    <citation type="submission" date="2024-03" db="EMBL/GenBank/DDBJ databases">
        <title>Bacilli Hybrid Assemblies.</title>
        <authorList>
            <person name="Kovac J."/>
        </authorList>
    </citation>
    <scope>NUCLEOTIDE SEQUENCE [LARGE SCALE GENOMIC DNA]</scope>
    <source>
        <strain evidence="6 7">FSL R7-0666</strain>
    </source>
</reference>
<keyword evidence="2" id="KW-0233">DNA recombination</keyword>
<dbReference type="InterPro" id="IPR050639">
    <property type="entry name" value="SSR_resolvase"/>
</dbReference>
<dbReference type="InterPro" id="IPR011109">
    <property type="entry name" value="DNA_bind_recombinase_dom"/>
</dbReference>
<comment type="caution">
    <text evidence="6">The sequence shown here is derived from an EMBL/GenBank/DDBJ whole genome shotgun (WGS) entry which is preliminary data.</text>
</comment>
<evidence type="ECO:0000256" key="2">
    <source>
        <dbReference type="ARBA" id="ARBA00023172"/>
    </source>
</evidence>
<sequence>MDNRTWALYRVSTAGQVNSDEDIPMQRNACERYATQQGWTISKEVFERGVSGWKKSADQRDELVLLKEAALKNQFDNLIVYHSDRLGRKSEESPFVLKFLHDNHVAVHSASEGHLRSENHVDALLNYIRYWNNEGESLKTSMRVTEEMQRLRQQDFYVGGQTPFGFSVVETNQKHWKKDKKLKILLPHILQGKVVSMIYELSAYKNYGSARTAAVLNEMEITNQFGRNFTDKFIGRILDNPLYSGRRPYTKILPDGTRVPALQSYNPNHDIIGKELKSLSDKRRNSRKGASLGVDQADTGEANPSPMSSKVLLSGIIFCGYCGSKLTTDYSYKDYKRKTDRNTTRMICYRYICKRGKEKKVPHEKKQVGCKKLDEQVEEYVLNYMSNLDLSLMIKDIKQTRSKTLTNLNQQIKTVEKQLSKKEVELKRLKEEVTKVLLGESVFTPELLQEAITGTTASIEHLKNKKLTLAEKYEADHSKIDEIRSIQDVVNGWPERYKKAPLDIKKIMLSDVVERVVYKKDDIDIRINLLDSFI</sequence>
<dbReference type="CDD" id="cd00338">
    <property type="entry name" value="Ser_Recombinase"/>
    <property type="match status" value="1"/>
</dbReference>
<evidence type="ECO:0000256" key="4">
    <source>
        <dbReference type="SAM" id="MobiDB-lite"/>
    </source>
</evidence>
<protein>
    <submittedName>
        <fullName evidence="6">Recombinase family protein</fullName>
    </submittedName>
</protein>
<dbReference type="SMART" id="SM00857">
    <property type="entry name" value="Resolvase"/>
    <property type="match status" value="1"/>
</dbReference>
<dbReference type="InterPro" id="IPR025827">
    <property type="entry name" value="Zn_ribbon_recom_dom"/>
</dbReference>
<evidence type="ECO:0000259" key="5">
    <source>
        <dbReference type="SMART" id="SM00857"/>
    </source>
</evidence>
<dbReference type="Pfam" id="PF07508">
    <property type="entry name" value="Recombinase"/>
    <property type="match status" value="1"/>
</dbReference>
<keyword evidence="1" id="KW-0238">DNA-binding</keyword>
<dbReference type="SUPFAM" id="SSF53041">
    <property type="entry name" value="Resolvase-like"/>
    <property type="match status" value="1"/>
</dbReference>
<proteinExistence type="predicted"/>
<accession>A0ABU9VI57</accession>
<dbReference type="InterPro" id="IPR006119">
    <property type="entry name" value="Resolv_N"/>
</dbReference>
<feature type="domain" description="Resolvase/invertase-type recombinase catalytic" evidence="5">
    <location>
        <begin position="5"/>
        <end position="157"/>
    </location>
</feature>
<gene>
    <name evidence="6" type="ORF">MKY91_09355</name>
</gene>
<evidence type="ECO:0000313" key="7">
    <source>
        <dbReference type="Proteomes" id="UP001418796"/>
    </source>
</evidence>
<dbReference type="InterPro" id="IPR038109">
    <property type="entry name" value="DNA_bind_recomb_sf"/>
</dbReference>